<dbReference type="SUPFAM" id="SSF48498">
    <property type="entry name" value="Tetracyclin repressor-like, C-terminal domain"/>
    <property type="match status" value="1"/>
</dbReference>
<comment type="caution">
    <text evidence="6">The sequence shown here is derived from an EMBL/GenBank/DDBJ whole genome shotgun (WGS) entry which is preliminary data.</text>
</comment>
<feature type="domain" description="HTH tetR-type" evidence="5">
    <location>
        <begin position="2"/>
        <end position="62"/>
    </location>
</feature>
<evidence type="ECO:0000313" key="6">
    <source>
        <dbReference type="EMBL" id="RJK94855.1"/>
    </source>
</evidence>
<protein>
    <submittedName>
        <fullName evidence="6">TetR family transcriptional regulator</fullName>
    </submittedName>
</protein>
<evidence type="ECO:0000256" key="4">
    <source>
        <dbReference type="PROSITE-ProRule" id="PRU00335"/>
    </source>
</evidence>
<evidence type="ECO:0000256" key="2">
    <source>
        <dbReference type="ARBA" id="ARBA00023125"/>
    </source>
</evidence>
<sequence length="187" mass="20149">MDDARTRLIESTRELLWERGYTGTSPRAIQERAGVGQGSMYHHFAGKADLARAAIRSTAQEMVPRSRAHLEGPGTPLERLRAYLRAERDALRGCRVGRLVQDAEVVADASLREPIDEVFSGTLQRLAAVLREGQAAGEVRADVDAGQVAAALLSVLQGAYVLARAHQDPARFTAAVEGVLALVAAPR</sequence>
<dbReference type="InterPro" id="IPR036271">
    <property type="entry name" value="Tet_transcr_reg_TetR-rel_C_sf"/>
</dbReference>
<keyword evidence="1" id="KW-0805">Transcription regulation</keyword>
<dbReference type="OrthoDB" id="9805134at2"/>
<dbReference type="InterPro" id="IPR001647">
    <property type="entry name" value="HTH_TetR"/>
</dbReference>
<dbReference type="EMBL" id="QZEZ01000006">
    <property type="protein sequence ID" value="RJK94855.1"/>
    <property type="molecule type" value="Genomic_DNA"/>
</dbReference>
<dbReference type="GO" id="GO:0003677">
    <property type="term" value="F:DNA binding"/>
    <property type="evidence" value="ECO:0007669"/>
    <property type="project" value="UniProtKB-UniRule"/>
</dbReference>
<dbReference type="InterPro" id="IPR009057">
    <property type="entry name" value="Homeodomain-like_sf"/>
</dbReference>
<organism evidence="6 7">
    <name type="scientific">Vallicoccus soli</name>
    <dbReference type="NCBI Taxonomy" id="2339232"/>
    <lineage>
        <taxon>Bacteria</taxon>
        <taxon>Bacillati</taxon>
        <taxon>Actinomycetota</taxon>
        <taxon>Actinomycetes</taxon>
        <taxon>Motilibacterales</taxon>
        <taxon>Vallicoccaceae</taxon>
        <taxon>Vallicoccus</taxon>
    </lineage>
</organism>
<dbReference type="Gene3D" id="1.10.357.10">
    <property type="entry name" value="Tetracycline Repressor, domain 2"/>
    <property type="match status" value="1"/>
</dbReference>
<keyword evidence="3" id="KW-0804">Transcription</keyword>
<dbReference type="PANTHER" id="PTHR47506:SF3">
    <property type="entry name" value="HTH-TYPE TRANSCRIPTIONAL REGULATOR LMRA"/>
    <property type="match status" value="1"/>
</dbReference>
<proteinExistence type="predicted"/>
<evidence type="ECO:0000259" key="5">
    <source>
        <dbReference type="PROSITE" id="PS50977"/>
    </source>
</evidence>
<dbReference type="PROSITE" id="PS50977">
    <property type="entry name" value="HTH_TETR_2"/>
    <property type="match status" value="1"/>
</dbReference>
<dbReference type="SUPFAM" id="SSF46689">
    <property type="entry name" value="Homeodomain-like"/>
    <property type="match status" value="1"/>
</dbReference>
<evidence type="ECO:0000256" key="3">
    <source>
        <dbReference type="ARBA" id="ARBA00023163"/>
    </source>
</evidence>
<dbReference type="Proteomes" id="UP000265614">
    <property type="component" value="Unassembled WGS sequence"/>
</dbReference>
<keyword evidence="7" id="KW-1185">Reference proteome</keyword>
<dbReference type="RefSeq" id="WP_119951038.1">
    <property type="nucleotide sequence ID" value="NZ_QZEZ01000006.1"/>
</dbReference>
<dbReference type="Pfam" id="PF16925">
    <property type="entry name" value="TetR_C_13"/>
    <property type="match status" value="1"/>
</dbReference>
<evidence type="ECO:0000313" key="7">
    <source>
        <dbReference type="Proteomes" id="UP000265614"/>
    </source>
</evidence>
<reference evidence="6 7" key="1">
    <citation type="submission" date="2018-09" db="EMBL/GenBank/DDBJ databases">
        <title>YIM 75000 draft genome.</title>
        <authorList>
            <person name="Tang S."/>
            <person name="Feng Y."/>
        </authorList>
    </citation>
    <scope>NUCLEOTIDE SEQUENCE [LARGE SCALE GENOMIC DNA]</scope>
    <source>
        <strain evidence="6 7">YIM 75000</strain>
    </source>
</reference>
<dbReference type="Pfam" id="PF00440">
    <property type="entry name" value="TetR_N"/>
    <property type="match status" value="1"/>
</dbReference>
<dbReference type="InterPro" id="IPR011075">
    <property type="entry name" value="TetR_C"/>
</dbReference>
<gene>
    <name evidence="6" type="ORF">D5H78_13690</name>
</gene>
<feature type="DNA-binding region" description="H-T-H motif" evidence="4">
    <location>
        <begin position="25"/>
        <end position="44"/>
    </location>
</feature>
<accession>A0A3A3YTS8</accession>
<dbReference type="AlphaFoldDB" id="A0A3A3YTS8"/>
<dbReference type="PRINTS" id="PR00455">
    <property type="entry name" value="HTHTETR"/>
</dbReference>
<evidence type="ECO:0000256" key="1">
    <source>
        <dbReference type="ARBA" id="ARBA00023015"/>
    </source>
</evidence>
<keyword evidence="2 4" id="KW-0238">DNA-binding</keyword>
<dbReference type="PANTHER" id="PTHR47506">
    <property type="entry name" value="TRANSCRIPTIONAL REGULATORY PROTEIN"/>
    <property type="match status" value="1"/>
</dbReference>
<name>A0A3A3YTS8_9ACTN</name>